<keyword evidence="1 2" id="KW-0694">RNA-binding</keyword>
<feature type="region of interest" description="Disordered" evidence="3">
    <location>
        <begin position="434"/>
        <end position="453"/>
    </location>
</feature>
<dbReference type="InterPro" id="IPR045180">
    <property type="entry name" value="La_dom_prot"/>
</dbReference>
<dbReference type="Gene3D" id="1.10.10.10">
    <property type="entry name" value="Winged helix-like DNA-binding domain superfamily/Winged helix DNA-binding domain"/>
    <property type="match status" value="1"/>
</dbReference>
<evidence type="ECO:0000256" key="2">
    <source>
        <dbReference type="PROSITE-ProRule" id="PRU00332"/>
    </source>
</evidence>
<reference evidence="5 7" key="1">
    <citation type="journal article" date="2017" name="Nature">
        <title>The sunflower genome provides insights into oil metabolism, flowering and Asterid evolution.</title>
        <authorList>
            <person name="Badouin H."/>
            <person name="Gouzy J."/>
            <person name="Grassa C.J."/>
            <person name="Murat F."/>
            <person name="Staton S.E."/>
            <person name="Cottret L."/>
            <person name="Lelandais-Briere C."/>
            <person name="Owens G.L."/>
            <person name="Carrere S."/>
            <person name="Mayjonade B."/>
            <person name="Legrand L."/>
            <person name="Gill N."/>
            <person name="Kane N.C."/>
            <person name="Bowers J.E."/>
            <person name="Hubner S."/>
            <person name="Bellec A."/>
            <person name="Berard A."/>
            <person name="Berges H."/>
            <person name="Blanchet N."/>
            <person name="Boniface M.C."/>
            <person name="Brunel D."/>
            <person name="Catrice O."/>
            <person name="Chaidir N."/>
            <person name="Claudel C."/>
            <person name="Donnadieu C."/>
            <person name="Faraut T."/>
            <person name="Fievet G."/>
            <person name="Helmstetter N."/>
            <person name="King M."/>
            <person name="Knapp S.J."/>
            <person name="Lai Z."/>
            <person name="Le Paslier M.C."/>
            <person name="Lippi Y."/>
            <person name="Lorenzon L."/>
            <person name="Mandel J.R."/>
            <person name="Marage G."/>
            <person name="Marchand G."/>
            <person name="Marquand E."/>
            <person name="Bret-Mestries E."/>
            <person name="Morien E."/>
            <person name="Nambeesan S."/>
            <person name="Nguyen T."/>
            <person name="Pegot-Espagnet P."/>
            <person name="Pouilly N."/>
            <person name="Raftis F."/>
            <person name="Sallet E."/>
            <person name="Schiex T."/>
            <person name="Thomas J."/>
            <person name="Vandecasteele C."/>
            <person name="Vares D."/>
            <person name="Vear F."/>
            <person name="Vautrin S."/>
            <person name="Crespi M."/>
            <person name="Mangin B."/>
            <person name="Burke J.M."/>
            <person name="Salse J."/>
            <person name="Munos S."/>
            <person name="Vincourt P."/>
            <person name="Rieseberg L.H."/>
            <person name="Langlade N.B."/>
        </authorList>
    </citation>
    <scope>NUCLEOTIDE SEQUENCE [LARGE SCALE GENOMIC DNA]</scope>
    <source>
        <strain evidence="7">cv. SF193</strain>
        <tissue evidence="5">Leaves</tissue>
    </source>
</reference>
<feature type="compositionally biased region" description="Polar residues" evidence="3">
    <location>
        <begin position="151"/>
        <end position="161"/>
    </location>
</feature>
<evidence type="ECO:0000313" key="5">
    <source>
        <dbReference type="EMBL" id="KAF5765181.1"/>
    </source>
</evidence>
<dbReference type="FunCoup" id="A0A251TU15">
    <property type="interactions" value="1109"/>
</dbReference>
<feature type="compositionally biased region" description="Polar residues" evidence="3">
    <location>
        <begin position="173"/>
        <end position="197"/>
    </location>
</feature>
<dbReference type="PANTHER" id="PTHR22792:SF168">
    <property type="entry name" value="LA-TYPE HTH DOMAIN, WINGED HELIX-LIKE DNA-BINDING DOMAIN SUPERFAMILY"/>
    <property type="match status" value="1"/>
</dbReference>
<dbReference type="InterPro" id="IPR036388">
    <property type="entry name" value="WH-like_DNA-bd_sf"/>
</dbReference>
<keyword evidence="6" id="KW-0238">DNA-binding</keyword>
<accession>A0A251TU15</accession>
<evidence type="ECO:0000313" key="7">
    <source>
        <dbReference type="Proteomes" id="UP000215914"/>
    </source>
</evidence>
<feature type="compositionally biased region" description="Low complexity" evidence="3">
    <location>
        <begin position="122"/>
        <end position="150"/>
    </location>
</feature>
<sequence length="453" mass="49426">MASINLRSENGGGDGYRSPERSVRVSPARITVVRDENDELSPPVVSVSFPVETASFSSSPIQEQIVKSSTDTASGSDESSDGGGNAVKKPVWSKPANVVEVVSPVMDVASWPVLGESTKTASSSSSSDSLQVTANSSSSSHKPSSVNPASTPNHVTHSAQRSMRRGSGISGADLSSTGRVSQRSPASQESKVESVTNPPVKPAMVLDPYPKDHTYKEPPRGGLVSQPNSGNDHHYQQNAYKRGYGGPHPRGHSQSQGRGYQERNQHRNFNNKDTTMQPHRGGYHRGGYIRPSAHNSTPFIHPPMPQPVRPFGSNIMYPDAASGIIYFHGPPHTSFFPAPIYFPVLDPLPDKIRKQIEFYFSIDNLVKDIYLRRCMDEEGWVPVNFIAGFNKVLCLTDNVQLILDVMQQSTVVEVQGNKMRRRDDWVRWLMPPGVQDSLGRHSQPGGGDPPPVA</sequence>
<dbReference type="InterPro" id="IPR006630">
    <property type="entry name" value="La_HTH"/>
</dbReference>
<dbReference type="Proteomes" id="UP000215914">
    <property type="component" value="Chromosome 9"/>
</dbReference>
<dbReference type="PANTHER" id="PTHR22792">
    <property type="entry name" value="LUPUS LA PROTEIN-RELATED"/>
    <property type="match status" value="1"/>
</dbReference>
<evidence type="ECO:0000313" key="6">
    <source>
        <dbReference type="EMBL" id="OTG14062.1"/>
    </source>
</evidence>
<dbReference type="CDD" id="cd07323">
    <property type="entry name" value="LAM"/>
    <property type="match status" value="1"/>
</dbReference>
<organism evidence="6 7">
    <name type="scientific">Helianthus annuus</name>
    <name type="common">Common sunflower</name>
    <dbReference type="NCBI Taxonomy" id="4232"/>
    <lineage>
        <taxon>Eukaryota</taxon>
        <taxon>Viridiplantae</taxon>
        <taxon>Streptophyta</taxon>
        <taxon>Embryophyta</taxon>
        <taxon>Tracheophyta</taxon>
        <taxon>Spermatophyta</taxon>
        <taxon>Magnoliopsida</taxon>
        <taxon>eudicotyledons</taxon>
        <taxon>Gunneridae</taxon>
        <taxon>Pentapetalae</taxon>
        <taxon>asterids</taxon>
        <taxon>campanulids</taxon>
        <taxon>Asterales</taxon>
        <taxon>Asteraceae</taxon>
        <taxon>Asteroideae</taxon>
        <taxon>Heliantheae alliance</taxon>
        <taxon>Heliantheae</taxon>
        <taxon>Helianthus</taxon>
    </lineage>
</organism>
<feature type="compositionally biased region" description="Low complexity" evidence="3">
    <location>
        <begin position="68"/>
        <end position="77"/>
    </location>
</feature>
<feature type="region of interest" description="Disordered" evidence="3">
    <location>
        <begin position="55"/>
        <end position="96"/>
    </location>
</feature>
<dbReference type="InterPro" id="IPR036390">
    <property type="entry name" value="WH_DNA-bd_sf"/>
</dbReference>
<dbReference type="GO" id="GO:0003677">
    <property type="term" value="F:DNA binding"/>
    <property type="evidence" value="ECO:0007669"/>
    <property type="project" value="UniProtKB-KW"/>
</dbReference>
<reference evidence="6" key="2">
    <citation type="submission" date="2017-02" db="EMBL/GenBank/DDBJ databases">
        <title>Sunflower complete genome.</title>
        <authorList>
            <person name="Langlade N."/>
            <person name="Munos S."/>
        </authorList>
    </citation>
    <scope>NUCLEOTIDE SEQUENCE [LARGE SCALE GENOMIC DNA]</scope>
    <source>
        <tissue evidence="6">Leaves</tissue>
    </source>
</reference>
<feature type="compositionally biased region" description="Polar residues" evidence="3">
    <location>
        <begin position="55"/>
        <end position="67"/>
    </location>
</feature>
<evidence type="ECO:0000256" key="3">
    <source>
        <dbReference type="SAM" id="MobiDB-lite"/>
    </source>
</evidence>
<dbReference type="FunFam" id="1.10.10.10:FF:000131">
    <property type="entry name" value="la-related protein 1B isoform X2"/>
    <property type="match status" value="1"/>
</dbReference>
<gene>
    <name evidence="6" type="ORF">HannXRQ_Chr09g0245211</name>
    <name evidence="5" type="ORF">HanXRQr2_Chr15g0700721</name>
</gene>
<feature type="region of interest" description="Disordered" evidence="3">
    <location>
        <begin position="1"/>
        <end position="28"/>
    </location>
</feature>
<feature type="region of interest" description="Disordered" evidence="3">
    <location>
        <begin position="116"/>
        <end position="261"/>
    </location>
</feature>
<dbReference type="InParanoid" id="A0A251TU15"/>
<proteinExistence type="predicted"/>
<dbReference type="PROSITE" id="PS50961">
    <property type="entry name" value="HTH_LA"/>
    <property type="match status" value="1"/>
</dbReference>
<dbReference type="GO" id="GO:0003723">
    <property type="term" value="F:RNA binding"/>
    <property type="evidence" value="ECO:0000318"/>
    <property type="project" value="GO_Central"/>
</dbReference>
<evidence type="ECO:0000256" key="1">
    <source>
        <dbReference type="ARBA" id="ARBA00022884"/>
    </source>
</evidence>
<evidence type="ECO:0000259" key="4">
    <source>
        <dbReference type="PROSITE" id="PS50961"/>
    </source>
</evidence>
<feature type="domain" description="HTH La-type RNA-binding" evidence="4">
    <location>
        <begin position="342"/>
        <end position="431"/>
    </location>
</feature>
<dbReference type="Gramene" id="mRNA:HanXRQr2_Chr15g0700721">
    <property type="protein sequence ID" value="mRNA:HanXRQr2_Chr15g0700721"/>
    <property type="gene ID" value="HanXRQr2_Chr15g0700721"/>
</dbReference>
<dbReference type="OMA" id="GSHHLNY"/>
<reference evidence="5" key="3">
    <citation type="submission" date="2020-06" db="EMBL/GenBank/DDBJ databases">
        <title>Helianthus annuus Genome sequencing and assembly Release 2.</title>
        <authorList>
            <person name="Gouzy J."/>
            <person name="Langlade N."/>
            <person name="Munos S."/>
        </authorList>
    </citation>
    <scope>NUCLEOTIDE SEQUENCE</scope>
    <source>
        <tissue evidence="5">Leaves</tissue>
    </source>
</reference>
<dbReference type="EMBL" id="MNCJ02000330">
    <property type="protein sequence ID" value="KAF5765181.1"/>
    <property type="molecule type" value="Genomic_DNA"/>
</dbReference>
<dbReference type="AlphaFoldDB" id="A0A251TU15"/>
<dbReference type="Pfam" id="PF05383">
    <property type="entry name" value="La"/>
    <property type="match status" value="1"/>
</dbReference>
<dbReference type="STRING" id="4232.A0A251TU15"/>
<feature type="compositionally biased region" description="Basic and acidic residues" evidence="3">
    <location>
        <begin position="209"/>
        <end position="219"/>
    </location>
</feature>
<dbReference type="SUPFAM" id="SSF46785">
    <property type="entry name" value="Winged helix' DNA-binding domain"/>
    <property type="match status" value="1"/>
</dbReference>
<keyword evidence="7" id="KW-1185">Reference proteome</keyword>
<protein>
    <submittedName>
        <fullName evidence="5">La-type HTH domain, winged helix-like DNA-binding domain superfamily</fullName>
    </submittedName>
    <submittedName>
        <fullName evidence="6">Putative winged helix-turn-helix DNA-binding domain-containing protein</fullName>
    </submittedName>
</protein>
<dbReference type="EMBL" id="CM007898">
    <property type="protein sequence ID" value="OTG14062.1"/>
    <property type="molecule type" value="Genomic_DNA"/>
</dbReference>
<name>A0A251TU15_HELAN</name>
<dbReference type="SMART" id="SM00715">
    <property type="entry name" value="LA"/>
    <property type="match status" value="1"/>
</dbReference>